<evidence type="ECO:0000313" key="3">
    <source>
        <dbReference type="Proteomes" id="UP000703269"/>
    </source>
</evidence>
<feature type="region of interest" description="Disordered" evidence="1">
    <location>
        <begin position="54"/>
        <end position="94"/>
    </location>
</feature>
<dbReference type="Proteomes" id="UP000703269">
    <property type="component" value="Unassembled WGS sequence"/>
</dbReference>
<evidence type="ECO:0000313" key="2">
    <source>
        <dbReference type="EMBL" id="GJE88116.1"/>
    </source>
</evidence>
<accession>A0A9P3G4H0</accession>
<reference evidence="2 3" key="1">
    <citation type="submission" date="2021-08" db="EMBL/GenBank/DDBJ databases">
        <title>Draft Genome Sequence of Phanerochaete sordida strain YK-624.</title>
        <authorList>
            <person name="Mori T."/>
            <person name="Dohra H."/>
            <person name="Suzuki T."/>
            <person name="Kawagishi H."/>
            <person name="Hirai H."/>
        </authorList>
    </citation>
    <scope>NUCLEOTIDE SEQUENCE [LARGE SCALE GENOMIC DNA]</scope>
    <source>
        <strain evidence="2 3">YK-624</strain>
    </source>
</reference>
<dbReference type="AlphaFoldDB" id="A0A9P3G4H0"/>
<gene>
    <name evidence="2" type="ORF">PsYK624_041990</name>
</gene>
<feature type="compositionally biased region" description="Low complexity" evidence="1">
    <location>
        <begin position="54"/>
        <end position="86"/>
    </location>
</feature>
<evidence type="ECO:0000256" key="1">
    <source>
        <dbReference type="SAM" id="MobiDB-lite"/>
    </source>
</evidence>
<dbReference type="EMBL" id="BPQB01000008">
    <property type="protein sequence ID" value="GJE88116.1"/>
    <property type="molecule type" value="Genomic_DNA"/>
</dbReference>
<comment type="caution">
    <text evidence="2">The sequence shown here is derived from an EMBL/GenBank/DDBJ whole genome shotgun (WGS) entry which is preliminary data.</text>
</comment>
<sequence>MPPADLTQLLRLAAQLSGQPPAQHADTAAQWARLPAATRQQHLATLAALADALAAAPGASHSTTTASSNTTSNTGNDGSSSSTGGAPQRDPIQEWRVLNTLLEELYRADEDVPQTLPAPPRAAHVPRIGAELRAYLGETCAEWERYVAGASGV</sequence>
<name>A0A9P3G4H0_9APHY</name>
<keyword evidence="3" id="KW-1185">Reference proteome</keyword>
<proteinExistence type="predicted"/>
<protein>
    <submittedName>
        <fullName evidence="2">Uncharacterized protein</fullName>
    </submittedName>
</protein>
<organism evidence="2 3">
    <name type="scientific">Phanerochaete sordida</name>
    <dbReference type="NCBI Taxonomy" id="48140"/>
    <lineage>
        <taxon>Eukaryota</taxon>
        <taxon>Fungi</taxon>
        <taxon>Dikarya</taxon>
        <taxon>Basidiomycota</taxon>
        <taxon>Agaricomycotina</taxon>
        <taxon>Agaricomycetes</taxon>
        <taxon>Polyporales</taxon>
        <taxon>Phanerochaetaceae</taxon>
        <taxon>Phanerochaete</taxon>
    </lineage>
</organism>